<dbReference type="AlphaFoldDB" id="A0A7G2BZT7"/>
<evidence type="ECO:0000313" key="3">
    <source>
        <dbReference type="Proteomes" id="UP000515908"/>
    </source>
</evidence>
<name>A0A7G2BZT7_9TRYP</name>
<sequence>MSEGSLPALQQAFLTLKQKEEEEINALTGTEGADHSAAAAGGKKKKSVAANGGANGNNALLANLTEEQQLLLRYRGMMPAPESIPVKGTENLVSVTLQEEEEERKRLEEEKLSGSVNPGEEDADHANNAKKGAIKKKASVTGGKGGASGNKNAGQEEGGALTVPLSAAAARLLSSSNNNAHTSPILINLQGCAVSLPKGFTMSNIHTFGADDANQNSDVLQLINTYRHVLQLASHIDVLWHGAGVDPASLSSTTPSSAVTEDAILQSFLNEYFNIIKEKTETLENQIISAVHAANSTGNDKKKKK</sequence>
<gene>
    <name evidence="2" type="ORF">ADEAN_000019700</name>
</gene>
<proteinExistence type="predicted"/>
<protein>
    <submittedName>
        <fullName evidence="2">Uncharacterized protein</fullName>
    </submittedName>
</protein>
<dbReference type="VEuPathDB" id="TriTrypDB:ADEAN_000019700"/>
<feature type="region of interest" description="Disordered" evidence="1">
    <location>
        <begin position="97"/>
        <end position="157"/>
    </location>
</feature>
<feature type="region of interest" description="Disordered" evidence="1">
    <location>
        <begin position="28"/>
        <end position="58"/>
    </location>
</feature>
<reference evidence="2 3" key="1">
    <citation type="submission" date="2020-08" db="EMBL/GenBank/DDBJ databases">
        <authorList>
            <person name="Newling K."/>
            <person name="Davey J."/>
            <person name="Forrester S."/>
        </authorList>
    </citation>
    <scope>NUCLEOTIDE SEQUENCE [LARGE SCALE GENOMIC DNA]</scope>
    <source>
        <strain evidence="3">Crithidia deanei Carvalho (ATCC PRA-265)</strain>
    </source>
</reference>
<organism evidence="2 3">
    <name type="scientific">Angomonas deanei</name>
    <dbReference type="NCBI Taxonomy" id="59799"/>
    <lineage>
        <taxon>Eukaryota</taxon>
        <taxon>Discoba</taxon>
        <taxon>Euglenozoa</taxon>
        <taxon>Kinetoplastea</taxon>
        <taxon>Metakinetoplastina</taxon>
        <taxon>Trypanosomatida</taxon>
        <taxon>Trypanosomatidae</taxon>
        <taxon>Strigomonadinae</taxon>
        <taxon>Angomonas</taxon>
    </lineage>
</organism>
<dbReference type="Proteomes" id="UP000515908">
    <property type="component" value="Chromosome 01"/>
</dbReference>
<keyword evidence="3" id="KW-1185">Reference proteome</keyword>
<dbReference type="EMBL" id="LR877145">
    <property type="protein sequence ID" value="CAD2212785.1"/>
    <property type="molecule type" value="Genomic_DNA"/>
</dbReference>
<feature type="compositionally biased region" description="Basic and acidic residues" evidence="1">
    <location>
        <begin position="103"/>
        <end position="112"/>
    </location>
</feature>
<feature type="compositionally biased region" description="Low complexity" evidence="1">
    <location>
        <begin position="48"/>
        <end position="58"/>
    </location>
</feature>
<evidence type="ECO:0000313" key="2">
    <source>
        <dbReference type="EMBL" id="CAD2212785.1"/>
    </source>
</evidence>
<evidence type="ECO:0000256" key="1">
    <source>
        <dbReference type="SAM" id="MobiDB-lite"/>
    </source>
</evidence>
<accession>A0A7G2BZT7</accession>